<sequence>MIKIITEVLLVLSIIIFLLSFIAPEFVKPAKSKSS</sequence>
<proteinExistence type="predicted"/>
<evidence type="ECO:0000313" key="2">
    <source>
        <dbReference type="Proteomes" id="UP000295777"/>
    </source>
</evidence>
<dbReference type="EMBL" id="SMFV01000002">
    <property type="protein sequence ID" value="TCK05222.1"/>
    <property type="molecule type" value="Genomic_DNA"/>
</dbReference>
<reference evidence="1 2" key="1">
    <citation type="submission" date="2019-03" db="EMBL/GenBank/DDBJ databases">
        <title>Genomic Encyclopedia of Archaeal and Bacterial Type Strains, Phase II (KMG-II): from individual species to whole genera.</title>
        <authorList>
            <person name="Goeker M."/>
        </authorList>
    </citation>
    <scope>NUCLEOTIDE SEQUENCE [LARGE SCALE GENOMIC DNA]</scope>
    <source>
        <strain evidence="1 2">DSM 24425</strain>
    </source>
</reference>
<evidence type="ECO:0000313" key="1">
    <source>
        <dbReference type="EMBL" id="TCK05222.1"/>
    </source>
</evidence>
<dbReference type="Proteomes" id="UP000295777">
    <property type="component" value="Unassembled WGS sequence"/>
</dbReference>
<comment type="caution">
    <text evidence="1">The sequence shown here is derived from an EMBL/GenBank/DDBJ whole genome shotgun (WGS) entry which is preliminary data.</text>
</comment>
<dbReference type="AlphaFoldDB" id="A0A4R1GLI6"/>
<name>A0A4R1GLI6_9BACT</name>
<accession>A0A4R1GLI6</accession>
<organism evidence="1 2">
    <name type="scientific">Phorcysia thermohydrogeniphila</name>
    <dbReference type="NCBI Taxonomy" id="936138"/>
    <lineage>
        <taxon>Bacteria</taxon>
        <taxon>Pseudomonadati</taxon>
        <taxon>Aquificota</taxon>
        <taxon>Aquificia</taxon>
        <taxon>Desulfurobacteriales</taxon>
        <taxon>Desulfurobacteriaceae</taxon>
        <taxon>Phorcysia</taxon>
    </lineage>
</organism>
<gene>
    <name evidence="1" type="ORF">CLV27_0648</name>
</gene>
<protein>
    <submittedName>
        <fullName evidence="1">Uncharacterized protein</fullName>
    </submittedName>
</protein>
<keyword evidence="2" id="KW-1185">Reference proteome</keyword>